<dbReference type="InParanoid" id="A0A1X7U1Z2"/>
<dbReference type="GO" id="GO:0008270">
    <property type="term" value="F:zinc ion binding"/>
    <property type="evidence" value="ECO:0007669"/>
    <property type="project" value="InterPro"/>
</dbReference>
<dbReference type="GO" id="GO:0004476">
    <property type="term" value="F:mannose-6-phosphate isomerase activity"/>
    <property type="evidence" value="ECO:0007669"/>
    <property type="project" value="UniProtKB-EC"/>
</dbReference>
<dbReference type="InterPro" id="IPR016305">
    <property type="entry name" value="Mannose-6-P_Isomerase"/>
</dbReference>
<dbReference type="NCBIfam" id="TIGR00218">
    <property type="entry name" value="manA"/>
    <property type="match status" value="1"/>
</dbReference>
<feature type="domain" description="Phosphomannose isomerase type I catalytic" evidence="9">
    <location>
        <begin position="5"/>
        <end position="151"/>
    </location>
</feature>
<dbReference type="eggNOG" id="KOG2757">
    <property type="taxonomic scope" value="Eukaryota"/>
</dbReference>
<accession>A0A1X7U1Z2</accession>
<keyword evidence="7" id="KW-0862">Zinc</keyword>
<name>A0A1X7U1Z2_AMPQE</name>
<proteinExistence type="inferred from homology"/>
<dbReference type="InterPro" id="IPR018050">
    <property type="entry name" value="Pmannose_isomerase-type1_CS"/>
</dbReference>
<dbReference type="EC" id="5.3.1.8" evidence="5"/>
<dbReference type="STRING" id="400682.A0A1X7U1Z2"/>
<keyword evidence="6" id="KW-0479">Metal-binding</keyword>
<keyword evidence="8" id="KW-0413">Isomerase</keyword>
<dbReference type="OrthoDB" id="6605218at2759"/>
<dbReference type="PRINTS" id="PR00714">
    <property type="entry name" value="MAN6PISMRASE"/>
</dbReference>
<evidence type="ECO:0000259" key="9">
    <source>
        <dbReference type="Pfam" id="PF20511"/>
    </source>
</evidence>
<dbReference type="UniPathway" id="UPA00126">
    <property type="reaction ID" value="UER00423"/>
</dbReference>
<evidence type="ECO:0000256" key="4">
    <source>
        <dbReference type="ARBA" id="ARBA00010772"/>
    </source>
</evidence>
<dbReference type="PANTHER" id="PTHR10309">
    <property type="entry name" value="MANNOSE-6-PHOSPHATE ISOMERASE"/>
    <property type="match status" value="1"/>
</dbReference>
<organism evidence="10">
    <name type="scientific">Amphimedon queenslandica</name>
    <name type="common">Sponge</name>
    <dbReference type="NCBI Taxonomy" id="400682"/>
    <lineage>
        <taxon>Eukaryota</taxon>
        <taxon>Metazoa</taxon>
        <taxon>Porifera</taxon>
        <taxon>Demospongiae</taxon>
        <taxon>Heteroscleromorpha</taxon>
        <taxon>Haplosclerida</taxon>
        <taxon>Niphatidae</taxon>
        <taxon>Amphimedon</taxon>
    </lineage>
</organism>
<dbReference type="InterPro" id="IPR011051">
    <property type="entry name" value="RmlC_Cupin_sf"/>
</dbReference>
<comment type="similarity">
    <text evidence="4">Belongs to the mannose-6-phosphate isomerase type 1 family.</text>
</comment>
<dbReference type="EnsemblMetazoa" id="Aqu2.1.21900_001">
    <property type="protein sequence ID" value="Aqu2.1.21900_001"/>
    <property type="gene ID" value="Aqu2.1.21900"/>
</dbReference>
<evidence type="ECO:0000256" key="1">
    <source>
        <dbReference type="ARBA" id="ARBA00000757"/>
    </source>
</evidence>
<reference evidence="10" key="1">
    <citation type="submission" date="2017-05" db="UniProtKB">
        <authorList>
            <consortium name="EnsemblMetazoa"/>
        </authorList>
    </citation>
    <scope>IDENTIFICATION</scope>
</reference>
<evidence type="ECO:0000256" key="7">
    <source>
        <dbReference type="ARBA" id="ARBA00022833"/>
    </source>
</evidence>
<protein>
    <recommendedName>
        <fullName evidence="5">mannose-6-phosphate isomerase</fullName>
        <ecNumber evidence="5">5.3.1.8</ecNumber>
    </recommendedName>
</protein>
<dbReference type="AlphaFoldDB" id="A0A1X7U1Z2"/>
<dbReference type="SUPFAM" id="SSF51182">
    <property type="entry name" value="RmlC-like cupins"/>
    <property type="match status" value="1"/>
</dbReference>
<evidence type="ECO:0000313" key="10">
    <source>
        <dbReference type="EnsemblMetazoa" id="Aqu2.1.21900_001"/>
    </source>
</evidence>
<dbReference type="PROSITE" id="PS00965">
    <property type="entry name" value="PMI_I_1"/>
    <property type="match status" value="1"/>
</dbReference>
<dbReference type="GO" id="GO:0009298">
    <property type="term" value="P:GDP-mannose biosynthetic process"/>
    <property type="evidence" value="ECO:0007669"/>
    <property type="project" value="UniProtKB-UniPathway"/>
</dbReference>
<dbReference type="OMA" id="TELHTWF"/>
<dbReference type="GO" id="GO:0005829">
    <property type="term" value="C:cytosol"/>
    <property type="evidence" value="ECO:0007669"/>
    <property type="project" value="TreeGrafter"/>
</dbReference>
<comment type="catalytic activity">
    <reaction evidence="1">
        <text>D-mannose 6-phosphate = D-fructose 6-phosphate</text>
        <dbReference type="Rhea" id="RHEA:12356"/>
        <dbReference type="ChEBI" id="CHEBI:58735"/>
        <dbReference type="ChEBI" id="CHEBI:61527"/>
        <dbReference type="EC" id="5.3.1.8"/>
    </reaction>
</comment>
<dbReference type="InterPro" id="IPR014710">
    <property type="entry name" value="RmlC-like_jellyroll"/>
</dbReference>
<evidence type="ECO:0000256" key="8">
    <source>
        <dbReference type="ARBA" id="ARBA00023235"/>
    </source>
</evidence>
<dbReference type="InterPro" id="IPR046457">
    <property type="entry name" value="PMI_typeI_cat"/>
</dbReference>
<evidence type="ECO:0000256" key="2">
    <source>
        <dbReference type="ARBA" id="ARBA00001947"/>
    </source>
</evidence>
<dbReference type="GO" id="GO:0005975">
    <property type="term" value="P:carbohydrate metabolic process"/>
    <property type="evidence" value="ECO:0007669"/>
    <property type="project" value="InterPro"/>
</dbReference>
<dbReference type="Pfam" id="PF20511">
    <property type="entry name" value="PMI_typeI_cat"/>
    <property type="match status" value="1"/>
</dbReference>
<evidence type="ECO:0000256" key="6">
    <source>
        <dbReference type="ARBA" id="ARBA00022723"/>
    </source>
</evidence>
<dbReference type="PANTHER" id="PTHR10309:SF0">
    <property type="entry name" value="MANNOSE-6-PHOSPHATE ISOMERASE"/>
    <property type="match status" value="1"/>
</dbReference>
<dbReference type="Gene3D" id="2.60.120.10">
    <property type="entry name" value="Jelly Rolls"/>
    <property type="match status" value="1"/>
</dbReference>
<dbReference type="CDD" id="cd07011">
    <property type="entry name" value="cupin_PMI_type_I_N"/>
    <property type="match status" value="1"/>
</dbReference>
<sequence>MASFLELSCAVQKYAWGKYGSASEVAKLKLKDPSFSLSEQEPYAELWMGTHVKGPSIISYPSSINGLQLSKWIHDNPSSLGQKVVDKYGRNLPFLFKILSINKALSIQAHPTKDHAHYLHSNSPQYYPDSNHKPELVIALNNFEGLCGFRPFEEIRNFVVNVPELQTVLGDEIVQQMTTPLSTVTANDLLKNSFTKLMNQDQSIIEQELDKLRERLKQEKKESLS</sequence>
<evidence type="ECO:0000256" key="5">
    <source>
        <dbReference type="ARBA" id="ARBA00011956"/>
    </source>
</evidence>
<dbReference type="InterPro" id="IPR001250">
    <property type="entry name" value="Man6P_Isoase-1"/>
</dbReference>
<comment type="pathway">
    <text evidence="3">Nucleotide-sugar biosynthesis; GDP-alpha-D-mannose biosynthesis; alpha-D-mannose 1-phosphate from D-fructose 6-phosphate: step 1/2.</text>
</comment>
<comment type="cofactor">
    <cofactor evidence="2">
        <name>Zn(2+)</name>
        <dbReference type="ChEBI" id="CHEBI:29105"/>
    </cofactor>
</comment>
<dbReference type="FunCoup" id="A0A1X7U1Z2">
    <property type="interactions" value="837"/>
</dbReference>
<evidence type="ECO:0000256" key="3">
    <source>
        <dbReference type="ARBA" id="ARBA00004666"/>
    </source>
</evidence>